<dbReference type="GO" id="GO:0003700">
    <property type="term" value="F:DNA-binding transcription factor activity"/>
    <property type="evidence" value="ECO:0007669"/>
    <property type="project" value="InterPro"/>
</dbReference>
<evidence type="ECO:0000256" key="7">
    <source>
        <dbReference type="ARBA" id="ARBA00023163"/>
    </source>
</evidence>
<dbReference type="PROSITE" id="PS50931">
    <property type="entry name" value="HTH_LYSR"/>
    <property type="match status" value="1"/>
</dbReference>
<dbReference type="Pfam" id="PF00126">
    <property type="entry name" value="HTH_1"/>
    <property type="match status" value="1"/>
</dbReference>
<evidence type="ECO:0000313" key="9">
    <source>
        <dbReference type="EMBL" id="SCY56704.1"/>
    </source>
</evidence>
<dbReference type="SUPFAM" id="SSF52418">
    <property type="entry name" value="Nucleoside phosphorylase/phosphoribosyltransferase catalytic domain"/>
    <property type="match status" value="1"/>
</dbReference>
<dbReference type="Proteomes" id="UP000199569">
    <property type="component" value="Unassembled WGS sequence"/>
</dbReference>
<evidence type="ECO:0000256" key="5">
    <source>
        <dbReference type="ARBA" id="ARBA00023015"/>
    </source>
</evidence>
<dbReference type="NCBIfam" id="NF006564">
    <property type="entry name" value="PRK09071.1"/>
    <property type="match status" value="1"/>
</dbReference>
<dbReference type="Gene3D" id="1.10.10.10">
    <property type="entry name" value="Winged helix-like DNA-binding domain superfamily/Winged helix DNA-binding domain"/>
    <property type="match status" value="1"/>
</dbReference>
<dbReference type="InterPro" id="IPR036388">
    <property type="entry name" value="WH-like_DNA-bd_sf"/>
</dbReference>
<evidence type="ECO:0000259" key="8">
    <source>
        <dbReference type="PROSITE" id="PS50931"/>
    </source>
</evidence>
<dbReference type="InterPro" id="IPR017459">
    <property type="entry name" value="Glycosyl_Trfase_fam3_N_dom"/>
</dbReference>
<evidence type="ECO:0000256" key="4">
    <source>
        <dbReference type="ARBA" id="ARBA00022679"/>
    </source>
</evidence>
<dbReference type="GO" id="GO:0016757">
    <property type="term" value="F:glycosyltransferase activity"/>
    <property type="evidence" value="ECO:0007669"/>
    <property type="project" value="UniProtKB-KW"/>
</dbReference>
<organism evidence="9 10">
    <name type="scientific">Microvirga guangxiensis</name>
    <dbReference type="NCBI Taxonomy" id="549386"/>
    <lineage>
        <taxon>Bacteria</taxon>
        <taxon>Pseudomonadati</taxon>
        <taxon>Pseudomonadota</taxon>
        <taxon>Alphaproteobacteria</taxon>
        <taxon>Hyphomicrobiales</taxon>
        <taxon>Methylobacteriaceae</taxon>
        <taxon>Microvirga</taxon>
    </lineage>
</organism>
<evidence type="ECO:0000256" key="1">
    <source>
        <dbReference type="ARBA" id="ARBA00009437"/>
    </source>
</evidence>
<evidence type="ECO:0000256" key="2">
    <source>
        <dbReference type="ARBA" id="ARBA00022458"/>
    </source>
</evidence>
<dbReference type="Pfam" id="PF02885">
    <property type="entry name" value="Glycos_trans_3N"/>
    <property type="match status" value="1"/>
</dbReference>
<dbReference type="Gene3D" id="3.40.1030.10">
    <property type="entry name" value="Nucleoside phosphorylase/phosphoribosyltransferase catalytic domain"/>
    <property type="match status" value="1"/>
</dbReference>
<dbReference type="AlphaFoldDB" id="A0A1G5GYZ2"/>
<dbReference type="InterPro" id="IPR050389">
    <property type="entry name" value="LysR-type_TF"/>
</dbReference>
<evidence type="ECO:0000313" key="10">
    <source>
        <dbReference type="Proteomes" id="UP000199569"/>
    </source>
</evidence>
<proteinExistence type="inferred from homology"/>
<dbReference type="OrthoDB" id="528082at2"/>
<feature type="domain" description="HTH lysR-type" evidence="8">
    <location>
        <begin position="15"/>
        <end position="70"/>
    </location>
</feature>
<keyword evidence="4 9" id="KW-0808">Transferase</keyword>
<evidence type="ECO:0000256" key="3">
    <source>
        <dbReference type="ARBA" id="ARBA00022676"/>
    </source>
</evidence>
<dbReference type="PANTHER" id="PTHR30118:SF15">
    <property type="entry name" value="TRANSCRIPTIONAL REGULATORY PROTEIN"/>
    <property type="match status" value="1"/>
</dbReference>
<dbReference type="GO" id="GO:0003677">
    <property type="term" value="F:DNA binding"/>
    <property type="evidence" value="ECO:0007669"/>
    <property type="project" value="UniProtKB-KW"/>
</dbReference>
<gene>
    <name evidence="9" type="ORF">SAMN02927923_01701</name>
</gene>
<dbReference type="Gene3D" id="1.20.970.10">
    <property type="entry name" value="Transferase, Pyrimidine Nucleoside Phosphorylase, Chain C"/>
    <property type="match status" value="1"/>
</dbReference>
<dbReference type="InterPro" id="IPR036390">
    <property type="entry name" value="WH_DNA-bd_sf"/>
</dbReference>
<reference evidence="9 10" key="1">
    <citation type="submission" date="2016-10" db="EMBL/GenBank/DDBJ databases">
        <authorList>
            <person name="de Groot N.N."/>
        </authorList>
    </citation>
    <scope>NUCLEOTIDE SEQUENCE [LARGE SCALE GENOMIC DNA]</scope>
    <source>
        <strain evidence="9 10">CGMCC 1.7666</strain>
    </source>
</reference>
<keyword evidence="6" id="KW-0238">DNA-binding</keyword>
<dbReference type="SUPFAM" id="SSF47648">
    <property type="entry name" value="Nucleoside phosphorylase/phosphoribosyltransferase N-terminal domain"/>
    <property type="match status" value="1"/>
</dbReference>
<dbReference type="PANTHER" id="PTHR30118">
    <property type="entry name" value="HTH-TYPE TRANSCRIPTIONAL REGULATOR LEUO-RELATED"/>
    <property type="match status" value="1"/>
</dbReference>
<keyword evidence="3 9" id="KW-0328">Glycosyltransferase</keyword>
<dbReference type="InterPro" id="IPR036320">
    <property type="entry name" value="Glycosyl_Trfase_fam3_N_dom_sf"/>
</dbReference>
<dbReference type="InterPro" id="IPR035902">
    <property type="entry name" value="Nuc_phospho_transferase"/>
</dbReference>
<name>A0A1G5GYZ2_9HYPH</name>
<dbReference type="EMBL" id="FMVJ01000004">
    <property type="protein sequence ID" value="SCY56704.1"/>
    <property type="molecule type" value="Genomic_DNA"/>
</dbReference>
<keyword evidence="10" id="KW-1185">Reference proteome</keyword>
<keyword evidence="5" id="KW-0805">Transcription regulation</keyword>
<protein>
    <submittedName>
        <fullName evidence="9">Anthranilate phosphoribosyltransferase</fullName>
    </submittedName>
</protein>
<keyword evidence="7" id="KW-0804">Transcription</keyword>
<dbReference type="InterPro" id="IPR000847">
    <property type="entry name" value="LysR_HTH_N"/>
</dbReference>
<accession>A0A1G5GYZ2</accession>
<sequence length="488" mass="52567">MDSASQEPGLKLGRLRLLLALDTLLVEGSVNRAAERLGMSAPAMSRLLGQVREIYNDPLFVRSSRRLIPTPFAETMRQRLRALAAEAEALSQPQERAPDGTLIDLAAWASAPVIEAAPLTVRRSVLLEGEPPPETFARKLASLGKAEDTRKRLAKHIATMGAGIGHSRPLTIDEAEDALSIILDGKADPIQIGALFSVMNFRGETAAELAGFVRAARTHIGAADAGASYADLDWPAYISPKSRRMPWFLQAALLLAQVGHRILLHGMDGGDGTKGKIVSAAKAIGIPVCTDATNATDAIAKHGIAYLPVAAMSSQLHRLHMLYGLFETRLPVNSMMPLLNPLGAPSLMMGVTRPAYRELHCDTGALLGHRNLTVVGASRDAAEAAPFRSSTLLRLVDGKAESLFISASPEPPAYPTMGMASLEYWQSIWTGTVQDERAAAIIVATAGIALLTLRGGQAESFGECLQAARELWEERRRDLFQQSHRSNW</sequence>
<dbReference type="RefSeq" id="WP_091133289.1">
    <property type="nucleotide sequence ID" value="NZ_FMVJ01000004.1"/>
</dbReference>
<evidence type="ECO:0000256" key="6">
    <source>
        <dbReference type="ARBA" id="ARBA00023125"/>
    </source>
</evidence>
<keyword evidence="2" id="KW-0536">Nodulation</keyword>
<dbReference type="STRING" id="549386.SAMN02927923_01701"/>
<comment type="similarity">
    <text evidence="1">Belongs to the LysR transcriptional regulatory family.</text>
</comment>
<dbReference type="SUPFAM" id="SSF46785">
    <property type="entry name" value="Winged helix' DNA-binding domain"/>
    <property type="match status" value="1"/>
</dbReference>